<dbReference type="Proteomes" id="UP001177023">
    <property type="component" value="Unassembled WGS sequence"/>
</dbReference>
<dbReference type="EMBL" id="CATQJA010002617">
    <property type="protein sequence ID" value="CAJ0573229.1"/>
    <property type="molecule type" value="Genomic_DNA"/>
</dbReference>
<comment type="caution">
    <text evidence="1">The sequence shown here is derived from an EMBL/GenBank/DDBJ whole genome shotgun (WGS) entry which is preliminary data.</text>
</comment>
<gene>
    <name evidence="1" type="ORF">MSPICULIGERA_LOCUS11596</name>
</gene>
<evidence type="ECO:0000313" key="2">
    <source>
        <dbReference type="Proteomes" id="UP001177023"/>
    </source>
</evidence>
<evidence type="ECO:0000313" key="1">
    <source>
        <dbReference type="EMBL" id="CAJ0573229.1"/>
    </source>
</evidence>
<protein>
    <submittedName>
        <fullName evidence="1">Uncharacterized protein</fullName>
    </submittedName>
</protein>
<dbReference type="AlphaFoldDB" id="A0AA36CRN5"/>
<feature type="non-terminal residue" evidence="1">
    <location>
        <position position="1"/>
    </location>
</feature>
<keyword evidence="2" id="KW-1185">Reference proteome</keyword>
<accession>A0AA36CRN5</accession>
<proteinExistence type="predicted"/>
<reference evidence="1" key="1">
    <citation type="submission" date="2023-06" db="EMBL/GenBank/DDBJ databases">
        <authorList>
            <person name="Delattre M."/>
        </authorList>
    </citation>
    <scope>NUCLEOTIDE SEQUENCE</scope>
    <source>
        <strain evidence="1">AF72</strain>
    </source>
</reference>
<sequence>MDQQQEAFIEEYAKALEKPDDPLGEAEARRLHAIHICQQLQAVLNSTAEELAGEEAPIAEKAQRKATRDMIAPLLAKWRNVQAEAEATIASLKPN</sequence>
<name>A0AA36CRN5_9BILA</name>
<organism evidence="1 2">
    <name type="scientific">Mesorhabditis spiculigera</name>
    <dbReference type="NCBI Taxonomy" id="96644"/>
    <lineage>
        <taxon>Eukaryota</taxon>
        <taxon>Metazoa</taxon>
        <taxon>Ecdysozoa</taxon>
        <taxon>Nematoda</taxon>
        <taxon>Chromadorea</taxon>
        <taxon>Rhabditida</taxon>
        <taxon>Rhabditina</taxon>
        <taxon>Rhabditomorpha</taxon>
        <taxon>Rhabditoidea</taxon>
        <taxon>Rhabditidae</taxon>
        <taxon>Mesorhabditinae</taxon>
        <taxon>Mesorhabditis</taxon>
    </lineage>
</organism>